<dbReference type="PROSITE" id="PS51725">
    <property type="entry name" value="ABM"/>
    <property type="match status" value="1"/>
</dbReference>
<gene>
    <name evidence="2" type="ORF">H9641_19760</name>
</gene>
<organism evidence="2 3">
    <name type="scientific">Oerskovia merdavium</name>
    <dbReference type="NCBI Taxonomy" id="2762227"/>
    <lineage>
        <taxon>Bacteria</taxon>
        <taxon>Bacillati</taxon>
        <taxon>Actinomycetota</taxon>
        <taxon>Actinomycetes</taxon>
        <taxon>Micrococcales</taxon>
        <taxon>Cellulomonadaceae</taxon>
        <taxon>Oerskovia</taxon>
    </lineage>
</organism>
<dbReference type="Gene3D" id="3.30.70.100">
    <property type="match status" value="1"/>
</dbReference>
<dbReference type="EMBL" id="JACSQF010000037">
    <property type="protein sequence ID" value="MBD7982934.1"/>
    <property type="molecule type" value="Genomic_DNA"/>
</dbReference>
<dbReference type="SUPFAM" id="SSF54909">
    <property type="entry name" value="Dimeric alpha+beta barrel"/>
    <property type="match status" value="1"/>
</dbReference>
<evidence type="ECO:0000313" key="3">
    <source>
        <dbReference type="Proteomes" id="UP000655570"/>
    </source>
</evidence>
<dbReference type="InterPro" id="IPR007138">
    <property type="entry name" value="ABM_dom"/>
</dbReference>
<protein>
    <submittedName>
        <fullName evidence="2">Antibiotic biosynthesis monooxygenase</fullName>
    </submittedName>
</protein>
<dbReference type="Pfam" id="PF03992">
    <property type="entry name" value="ABM"/>
    <property type="match status" value="1"/>
</dbReference>
<keyword evidence="2" id="KW-0503">Monooxygenase</keyword>
<feature type="domain" description="ABM" evidence="1">
    <location>
        <begin position="2"/>
        <end position="90"/>
    </location>
</feature>
<proteinExistence type="predicted"/>
<dbReference type="PANTHER" id="PTHR33336">
    <property type="entry name" value="QUINOL MONOOXYGENASE YGIN-RELATED"/>
    <property type="match status" value="1"/>
</dbReference>
<dbReference type="InterPro" id="IPR050744">
    <property type="entry name" value="AI-2_Isomerase_LsrG"/>
</dbReference>
<comment type="caution">
    <text evidence="2">The sequence shown here is derived from an EMBL/GenBank/DDBJ whole genome shotgun (WGS) entry which is preliminary data.</text>
</comment>
<accession>A0ABR8U5X8</accession>
<name>A0ABR8U5X8_9CELL</name>
<dbReference type="GO" id="GO:0004497">
    <property type="term" value="F:monooxygenase activity"/>
    <property type="evidence" value="ECO:0007669"/>
    <property type="project" value="UniProtKB-KW"/>
</dbReference>
<dbReference type="Proteomes" id="UP000655570">
    <property type="component" value="Unassembled WGS sequence"/>
</dbReference>
<dbReference type="PANTHER" id="PTHR33336:SF3">
    <property type="entry name" value="ABM DOMAIN-CONTAINING PROTEIN"/>
    <property type="match status" value="1"/>
</dbReference>
<evidence type="ECO:0000259" key="1">
    <source>
        <dbReference type="PROSITE" id="PS51725"/>
    </source>
</evidence>
<dbReference type="RefSeq" id="WP_191806115.1">
    <property type="nucleotide sequence ID" value="NZ_JACSQF010000037.1"/>
</dbReference>
<dbReference type="InterPro" id="IPR011008">
    <property type="entry name" value="Dimeric_a/b-barrel"/>
</dbReference>
<reference evidence="2 3" key="1">
    <citation type="submission" date="2020-08" db="EMBL/GenBank/DDBJ databases">
        <title>A Genomic Blueprint of the Chicken Gut Microbiome.</title>
        <authorList>
            <person name="Gilroy R."/>
            <person name="Ravi A."/>
            <person name="Getino M."/>
            <person name="Pursley I."/>
            <person name="Horton D.L."/>
            <person name="Alikhan N.-F."/>
            <person name="Baker D."/>
            <person name="Gharbi K."/>
            <person name="Hall N."/>
            <person name="Watson M."/>
            <person name="Adriaenssens E.M."/>
            <person name="Foster-Nyarko E."/>
            <person name="Jarju S."/>
            <person name="Secka A."/>
            <person name="Antonio M."/>
            <person name="Oren A."/>
            <person name="Chaudhuri R."/>
            <person name="La Ragione R.M."/>
            <person name="Hildebrand F."/>
            <person name="Pallen M.J."/>
        </authorList>
    </citation>
    <scope>NUCLEOTIDE SEQUENCE [LARGE SCALE GENOMIC DNA]</scope>
    <source>
        <strain evidence="2 3">Sa2CUA9</strain>
    </source>
</reference>
<keyword evidence="2" id="KW-0560">Oxidoreductase</keyword>
<keyword evidence="3" id="KW-1185">Reference proteome</keyword>
<sequence>MIRVHVPCMVQEADLPRALAVYEELVAATRREPGCLSYELLQREDHPTSLLLTEEWESRDHLRAHTQTEHFIRLVAELESLEVAEPAVFFRRLL</sequence>
<evidence type="ECO:0000313" key="2">
    <source>
        <dbReference type="EMBL" id="MBD7982934.1"/>
    </source>
</evidence>